<evidence type="ECO:0000256" key="1">
    <source>
        <dbReference type="SAM" id="Coils"/>
    </source>
</evidence>
<feature type="coiled-coil region" evidence="1">
    <location>
        <begin position="116"/>
        <end position="240"/>
    </location>
</feature>
<feature type="region of interest" description="Disordered" evidence="2">
    <location>
        <begin position="36"/>
        <end position="60"/>
    </location>
</feature>
<keyword evidence="4" id="KW-1185">Reference proteome</keyword>
<gene>
    <name evidence="3" type="ORF">GSPATT00034213001</name>
</gene>
<dbReference type="STRING" id="5888.A0C1R9"/>
<dbReference type="KEGG" id="ptm:GSPATT00034213001"/>
<dbReference type="OrthoDB" id="309798at2759"/>
<protein>
    <submittedName>
        <fullName evidence="3">Uncharacterized protein</fullName>
    </submittedName>
</protein>
<evidence type="ECO:0000256" key="2">
    <source>
        <dbReference type="SAM" id="MobiDB-lite"/>
    </source>
</evidence>
<sequence length="486" mass="58215">MSDEESEDENRSKFKLSKTHQLINQLEHKLSILDQNNAPNLYPNSRDSHLKSKQELERELQEFEQRMKKLNQTENSQLHSSQAKSMQKQSPQKLNLSNPILQLLTQKLENFDDDKNAMLSSKLDHHNREQQILEQEQMNLLREQQQAKFELESLLRTLEIEEQRRLNEQKIQILKEQEEKLLDIQEQSEKLIQEEEEKKTNFLLELQQLSFEKNQLQTQLQNLSREQEMLTSNRDEVSNQLNTLMQLHNQILQNDLKKKIVHLEEEPDPSPLQNLYQINQQIQESMNQQLSLIRQELNEQKQINLDLLQLLNGEQQQQQTQRQMNSTEIQLEQQQYQQQQSNSQLQFQMCVNKPNYNQNEDLESEESIVMMQKYNNNQNANVQIQRDFNQLFEKHKKQQSLLLIRQFKPKQKIHLKQTKATAEKRRRSIDLTQSKSKSKSKERESNIAKDKEKRKTPLSFEQTYKRNIQEQLKKLNFIVEKSLNNK</sequence>
<feature type="region of interest" description="Disordered" evidence="2">
    <location>
        <begin position="1"/>
        <end position="20"/>
    </location>
</feature>
<dbReference type="AlphaFoldDB" id="A0C1R9"/>
<dbReference type="InParanoid" id="A0C1R9"/>
<feature type="compositionally biased region" description="Basic and acidic residues" evidence="2">
    <location>
        <begin position="46"/>
        <end position="60"/>
    </location>
</feature>
<keyword evidence="1" id="KW-0175">Coiled coil</keyword>
<reference evidence="3 4" key="1">
    <citation type="journal article" date="2006" name="Nature">
        <title>Global trends of whole-genome duplications revealed by the ciliate Paramecium tetraurelia.</title>
        <authorList>
            <consortium name="Genoscope"/>
            <person name="Aury J.-M."/>
            <person name="Jaillon O."/>
            <person name="Duret L."/>
            <person name="Noel B."/>
            <person name="Jubin C."/>
            <person name="Porcel B.M."/>
            <person name="Segurens B."/>
            <person name="Daubin V."/>
            <person name="Anthouard V."/>
            <person name="Aiach N."/>
            <person name="Arnaiz O."/>
            <person name="Billaut A."/>
            <person name="Beisson J."/>
            <person name="Blanc I."/>
            <person name="Bouhouche K."/>
            <person name="Camara F."/>
            <person name="Duharcourt S."/>
            <person name="Guigo R."/>
            <person name="Gogendeau D."/>
            <person name="Katinka M."/>
            <person name="Keller A.-M."/>
            <person name="Kissmehl R."/>
            <person name="Klotz C."/>
            <person name="Koll F."/>
            <person name="Le Moue A."/>
            <person name="Lepere C."/>
            <person name="Malinsky S."/>
            <person name="Nowacki M."/>
            <person name="Nowak J.K."/>
            <person name="Plattner H."/>
            <person name="Poulain J."/>
            <person name="Ruiz F."/>
            <person name="Serrano V."/>
            <person name="Zagulski M."/>
            <person name="Dessen P."/>
            <person name="Betermier M."/>
            <person name="Weissenbach J."/>
            <person name="Scarpelli C."/>
            <person name="Schachter V."/>
            <person name="Sperling L."/>
            <person name="Meyer E."/>
            <person name="Cohen J."/>
            <person name="Wincker P."/>
        </authorList>
    </citation>
    <scope>NUCLEOTIDE SEQUENCE [LARGE SCALE GENOMIC DNA]</scope>
    <source>
        <strain evidence="3 4">Stock d4-2</strain>
    </source>
</reference>
<feature type="region of interest" description="Disordered" evidence="2">
    <location>
        <begin position="414"/>
        <end position="462"/>
    </location>
</feature>
<dbReference type="OMA" id="FEQTYKR"/>
<proteinExistence type="predicted"/>
<organism evidence="3 4">
    <name type="scientific">Paramecium tetraurelia</name>
    <dbReference type="NCBI Taxonomy" id="5888"/>
    <lineage>
        <taxon>Eukaryota</taxon>
        <taxon>Sar</taxon>
        <taxon>Alveolata</taxon>
        <taxon>Ciliophora</taxon>
        <taxon>Intramacronucleata</taxon>
        <taxon>Oligohymenophorea</taxon>
        <taxon>Peniculida</taxon>
        <taxon>Parameciidae</taxon>
        <taxon>Paramecium</taxon>
    </lineage>
</organism>
<dbReference type="GeneID" id="5017918"/>
<feature type="compositionally biased region" description="Basic and acidic residues" evidence="2">
    <location>
        <begin position="439"/>
        <end position="455"/>
    </location>
</feature>
<dbReference type="Proteomes" id="UP000000600">
    <property type="component" value="Unassembled WGS sequence"/>
</dbReference>
<feature type="compositionally biased region" description="Polar residues" evidence="2">
    <location>
        <begin position="36"/>
        <end position="45"/>
    </location>
</feature>
<dbReference type="HOGENOM" id="CLU_580714_0_0_1"/>
<evidence type="ECO:0000313" key="3">
    <source>
        <dbReference type="EMBL" id="CAK64736.1"/>
    </source>
</evidence>
<name>A0C1R9_PARTE</name>
<accession>A0C1R9</accession>
<dbReference type="RefSeq" id="XP_001432133.1">
    <property type="nucleotide sequence ID" value="XM_001432096.1"/>
</dbReference>
<dbReference type="EMBL" id="CT868033">
    <property type="protein sequence ID" value="CAK64736.1"/>
    <property type="molecule type" value="Genomic_DNA"/>
</dbReference>
<evidence type="ECO:0000313" key="4">
    <source>
        <dbReference type="Proteomes" id="UP000000600"/>
    </source>
</evidence>